<dbReference type="GO" id="GO:0003676">
    <property type="term" value="F:nucleic acid binding"/>
    <property type="evidence" value="ECO:0007669"/>
    <property type="project" value="InterPro"/>
</dbReference>
<dbReference type="InterPro" id="IPR036397">
    <property type="entry name" value="RNaseH_sf"/>
</dbReference>
<evidence type="ECO:0000313" key="1">
    <source>
        <dbReference type="EMBL" id="MBL0422485.1"/>
    </source>
</evidence>
<organism evidence="1 2">
    <name type="scientific">Ramlibacter aurantiacus</name>
    <dbReference type="NCBI Taxonomy" id="2801330"/>
    <lineage>
        <taxon>Bacteria</taxon>
        <taxon>Pseudomonadati</taxon>
        <taxon>Pseudomonadota</taxon>
        <taxon>Betaproteobacteria</taxon>
        <taxon>Burkholderiales</taxon>
        <taxon>Comamonadaceae</taxon>
        <taxon>Ramlibacter</taxon>
    </lineage>
</organism>
<dbReference type="SUPFAM" id="SSF53098">
    <property type="entry name" value="Ribonuclease H-like"/>
    <property type="match status" value="1"/>
</dbReference>
<dbReference type="RefSeq" id="WP_201685561.1">
    <property type="nucleotide sequence ID" value="NZ_JAEQNA010000008.1"/>
</dbReference>
<keyword evidence="2" id="KW-1185">Reference proteome</keyword>
<dbReference type="EMBL" id="JAEQNA010000008">
    <property type="protein sequence ID" value="MBL0422485.1"/>
    <property type="molecule type" value="Genomic_DNA"/>
</dbReference>
<gene>
    <name evidence="1" type="ORF">JI739_19210</name>
</gene>
<proteinExistence type="predicted"/>
<dbReference type="InterPro" id="IPR012337">
    <property type="entry name" value="RNaseH-like_sf"/>
</dbReference>
<evidence type="ECO:0000313" key="2">
    <source>
        <dbReference type="Proteomes" id="UP000613011"/>
    </source>
</evidence>
<accession>A0A936ZRV1</accession>
<name>A0A936ZRV1_9BURK</name>
<protein>
    <submittedName>
        <fullName evidence="1">Uncharacterized protein</fullName>
    </submittedName>
</protein>
<comment type="caution">
    <text evidence="1">The sequence shown here is derived from an EMBL/GenBank/DDBJ whole genome shotgun (WGS) entry which is preliminary data.</text>
</comment>
<reference evidence="1" key="1">
    <citation type="submission" date="2021-01" db="EMBL/GenBank/DDBJ databases">
        <title>Ramlibacter sp. strain AW1 16S ribosomal RNA gene Genome sequencing and assembly.</title>
        <authorList>
            <person name="Kang M."/>
        </authorList>
    </citation>
    <scope>NUCLEOTIDE SEQUENCE</scope>
    <source>
        <strain evidence="1">AW1</strain>
    </source>
</reference>
<sequence>MTTTILALDLGTTTGWAMRPRDQQIAHGFVTLRPQRFEGGGMRYLRFKRWLTELKGVATDIHAVYFEEVRRHVGVDAAHVYGGLMATLTSWCEHHGIPYQGVPVGTIKKHAAGKGNAGKEEVMTAMRVKGHAVADDNEADALALLHWAIASQEVA</sequence>
<dbReference type="AlphaFoldDB" id="A0A936ZRV1"/>
<dbReference type="Gene3D" id="3.30.420.10">
    <property type="entry name" value="Ribonuclease H-like superfamily/Ribonuclease H"/>
    <property type="match status" value="1"/>
</dbReference>
<dbReference type="Proteomes" id="UP000613011">
    <property type="component" value="Unassembled WGS sequence"/>
</dbReference>